<keyword evidence="6" id="KW-1185">Reference proteome</keyword>
<dbReference type="Proteomes" id="UP000001918">
    <property type="component" value="Chromosome"/>
</dbReference>
<proteinExistence type="predicted"/>
<evidence type="ECO:0000259" key="4">
    <source>
        <dbReference type="Pfam" id="PF25023"/>
    </source>
</evidence>
<dbReference type="SUPFAM" id="SSF50978">
    <property type="entry name" value="WD40 repeat-like"/>
    <property type="match status" value="1"/>
</dbReference>
<dbReference type="NCBIfam" id="TIGR03696">
    <property type="entry name" value="Rhs_assc_core"/>
    <property type="match status" value="1"/>
</dbReference>
<organism evidence="5 6">
    <name type="scientific">Thermomonospora curvata (strain ATCC 19995 / DSM 43183 / JCM 3096 / KCTC 9072 / NBRC 15933 / NCIMB 10081 / Henssen B9)</name>
    <dbReference type="NCBI Taxonomy" id="471852"/>
    <lineage>
        <taxon>Bacteria</taxon>
        <taxon>Bacillati</taxon>
        <taxon>Actinomycetota</taxon>
        <taxon>Actinomycetes</taxon>
        <taxon>Streptosporangiales</taxon>
        <taxon>Thermomonosporaceae</taxon>
        <taxon>Thermomonospora</taxon>
    </lineage>
</organism>
<dbReference type="InterPro" id="IPR036322">
    <property type="entry name" value="WD40_repeat_dom_sf"/>
</dbReference>
<dbReference type="NCBIfam" id="TIGR01643">
    <property type="entry name" value="YD_repeat_2x"/>
    <property type="match status" value="11"/>
</dbReference>
<evidence type="ECO:0000259" key="3">
    <source>
        <dbReference type="Pfam" id="PF20148"/>
    </source>
</evidence>
<dbReference type="RefSeq" id="WP_012851786.1">
    <property type="nucleotide sequence ID" value="NC_013510.1"/>
</dbReference>
<dbReference type="InterPro" id="IPR006530">
    <property type="entry name" value="YD"/>
</dbReference>
<dbReference type="InterPro" id="IPR050708">
    <property type="entry name" value="T6SS_VgrG/RHS"/>
</dbReference>
<dbReference type="AlphaFoldDB" id="D1AA66"/>
<dbReference type="OrthoDB" id="3881096at2"/>
<dbReference type="Pfam" id="PF25023">
    <property type="entry name" value="TEN_YD-shell"/>
    <property type="match status" value="1"/>
</dbReference>
<evidence type="ECO:0000313" key="6">
    <source>
        <dbReference type="Proteomes" id="UP000001918"/>
    </source>
</evidence>
<dbReference type="Gene3D" id="2.180.10.10">
    <property type="entry name" value="RHS repeat-associated core"/>
    <property type="match status" value="4"/>
</dbReference>
<dbReference type="HOGENOM" id="CLU_001218_1_2_11"/>
<accession>D1AA66</accession>
<name>D1AA66_THECD</name>
<keyword evidence="1" id="KW-0677">Repeat</keyword>
<dbReference type="STRING" id="471852.Tcur_1422"/>
<protein>
    <submittedName>
        <fullName evidence="5">YD repeat-containing protein</fullName>
    </submittedName>
</protein>
<dbReference type="InterPro" id="IPR056823">
    <property type="entry name" value="TEN-like_YD-shell"/>
</dbReference>
<dbReference type="PANTHER" id="PTHR32305:SF15">
    <property type="entry name" value="PROTEIN RHSA-RELATED"/>
    <property type="match status" value="1"/>
</dbReference>
<dbReference type="PANTHER" id="PTHR32305">
    <property type="match status" value="1"/>
</dbReference>
<feature type="region of interest" description="Disordered" evidence="2">
    <location>
        <begin position="31"/>
        <end position="82"/>
    </location>
</feature>
<dbReference type="KEGG" id="tcu:Tcur_1422"/>
<dbReference type="Pfam" id="PF05593">
    <property type="entry name" value="RHS_repeat"/>
    <property type="match status" value="7"/>
</dbReference>
<evidence type="ECO:0000313" key="5">
    <source>
        <dbReference type="EMBL" id="ACY97002.1"/>
    </source>
</evidence>
<dbReference type="eggNOG" id="COG3209">
    <property type="taxonomic scope" value="Bacteria"/>
</dbReference>
<sequence length="1197" mass="133051">MAPKGGGAAARAVTGIVGKAAARVMSRIAGKATRAGVRRSGRQSARQASRLGNRLRNLRNRLTGRRNAAGGDTTKPLDGRHATKDPIDVASGEVFLNQIDLELPGVLPLVLERTHVSSFRTGRWFGPGWSSTLDQRLEVDNLGVCLVTTEGRILTYPIGVYGQPVWPLKGERWPLIIDGDSYTVHQPQTGTTLHFAPQPNAGIPGEAVAVLPIKAISDRNGNRIDFDYDGQGALVRIRHSGGYVIDVDTDDGLITALRMGETALKTFDYDEAANLTEVAGPTGAPTRFDYDEAGRLTRWTDTNGNWYAYTYDERGRAIRGTGSGGYLNVALEYHDDRTVLTDSLGHRTVYHFNERRQLVAETNPLGAVTRYEWDDNDRLLTVTDPLGRTVRYTYDEFSNITSITRPDGAVTTITYNDQCRPTQIVEFDGAIWNSTYDERGNLLTQTDPTGAVIRCTYDERGALTSVTDPAGGTTRIECNPAGLPIAVTNSRGGVTRYRYNPLGRITELVDPIGGVSTFTWTPDGRLTSRTTPDGASEHWSYDHEGNLVEYTRPTGQTTRWEIGPFDQPIAWIGPDGGRLEFAYDTELRLTSVTNPQGLVWRYAYDVAGNLISETDFNGRVVHYAYDAAGQLTTYTNGAGQVTAFTRDVLGAIVRKDAGGEITTFTYDRAGRLVRAVNTHADLRLERDLLGRVTAEICNGRVLRWTYDEVGNRVRRRTPSGAESVWTYDPAGLPLSLTTAGQVITFEHDAAGREVRRRIGTGVILDQQWDAVHRLTSQALWGAPASPTAQPRLLQHRTYSYRPDDYPIAITDRLSGHRAFELDAVGRITAVQGQGGNERYTYDSAGNIIHALWPTDGDPSALSADAAGERSYTGVRIRRAGRIHYEYDAQGRVVLRRHARLSSKPLIWRFYWNAEDRLTSVQTPDGHWWRYLYDPLGRRIAKQHLAPDGKTLLEQIDFIWEGPSIAEQIHYAWSAGQLSADHVTTWDYEPGTFQPLTQSEHITSGASQHGRAVRRFHAIIADLVGTPVELVAPDGSISWRSHAAVWGAPYVSRADQISCPLGFPGQYYDSETGLYFNYFRYYSPFDGRYLSPDPLGLSPQPNPYIYVINPFVWADPFGLYPHRQGKEPRYGSHELSRKVIDYRVENPNVLPKQNVALYRVEVPGERPGETIVRDLFLRMSGGGSIPRKLLMNILLRMV</sequence>
<dbReference type="InterPro" id="IPR022385">
    <property type="entry name" value="Rhs_assc_core"/>
</dbReference>
<dbReference type="InterPro" id="IPR045351">
    <property type="entry name" value="DUF6531"/>
</dbReference>
<feature type="compositionally biased region" description="Low complexity" evidence="2">
    <location>
        <begin position="42"/>
        <end position="55"/>
    </location>
</feature>
<feature type="domain" description="DUF6531" evidence="3">
    <location>
        <begin position="85"/>
        <end position="156"/>
    </location>
</feature>
<feature type="domain" description="Teneurin-like YD-shell" evidence="4">
    <location>
        <begin position="817"/>
        <end position="943"/>
    </location>
</feature>
<gene>
    <name evidence="5" type="ordered locus">Tcur_1422</name>
</gene>
<evidence type="ECO:0000256" key="2">
    <source>
        <dbReference type="SAM" id="MobiDB-lite"/>
    </source>
</evidence>
<reference evidence="5 6" key="1">
    <citation type="journal article" date="2011" name="Stand. Genomic Sci.">
        <title>Complete genome sequence of Thermomonospora curvata type strain (B9).</title>
        <authorList>
            <person name="Chertkov O."/>
            <person name="Sikorski J."/>
            <person name="Nolan M."/>
            <person name="Lapidus A."/>
            <person name="Lucas S."/>
            <person name="Del Rio T.G."/>
            <person name="Tice H."/>
            <person name="Cheng J.F."/>
            <person name="Goodwin L."/>
            <person name="Pitluck S."/>
            <person name="Liolios K."/>
            <person name="Ivanova N."/>
            <person name="Mavromatis K."/>
            <person name="Mikhailova N."/>
            <person name="Ovchinnikova G."/>
            <person name="Pati A."/>
            <person name="Chen A."/>
            <person name="Palaniappan K."/>
            <person name="Djao O.D."/>
            <person name="Land M."/>
            <person name="Hauser L."/>
            <person name="Chang Y.J."/>
            <person name="Jeffries C.D."/>
            <person name="Brettin T."/>
            <person name="Han C."/>
            <person name="Detter J.C."/>
            <person name="Rohde M."/>
            <person name="Goker M."/>
            <person name="Woyke T."/>
            <person name="Bristow J."/>
            <person name="Eisen J.A."/>
            <person name="Markowitz V."/>
            <person name="Hugenholtz P."/>
            <person name="Klenk H.P."/>
            <person name="Kyrpides N.C."/>
        </authorList>
    </citation>
    <scope>NUCLEOTIDE SEQUENCE [LARGE SCALE GENOMIC DNA]</scope>
    <source>
        <strain evidence="6">ATCC 19995 / DSM 43183 / JCM 3096 / KCTC 9072 / NBRC 15933 / NCIMB 10081 / Henssen B9</strain>
    </source>
</reference>
<dbReference type="EMBL" id="CP001738">
    <property type="protein sequence ID" value="ACY97002.1"/>
    <property type="molecule type" value="Genomic_DNA"/>
</dbReference>
<dbReference type="Pfam" id="PF20148">
    <property type="entry name" value="DUF6531"/>
    <property type="match status" value="1"/>
</dbReference>
<evidence type="ECO:0000256" key="1">
    <source>
        <dbReference type="ARBA" id="ARBA00022737"/>
    </source>
</evidence>
<dbReference type="InterPro" id="IPR031325">
    <property type="entry name" value="RHS_repeat"/>
</dbReference>